<evidence type="ECO:0000313" key="3">
    <source>
        <dbReference type="Proteomes" id="UP000037558"/>
    </source>
</evidence>
<evidence type="ECO:0000256" key="1">
    <source>
        <dbReference type="SAM" id="MobiDB-lite"/>
    </source>
</evidence>
<organism evidence="2 3">
    <name type="scientific">Priestia koreensis</name>
    <dbReference type="NCBI Taxonomy" id="284581"/>
    <lineage>
        <taxon>Bacteria</taxon>
        <taxon>Bacillati</taxon>
        <taxon>Bacillota</taxon>
        <taxon>Bacilli</taxon>
        <taxon>Bacillales</taxon>
        <taxon>Bacillaceae</taxon>
        <taxon>Priestia</taxon>
    </lineage>
</organism>
<dbReference type="PATRIC" id="fig|284581.3.peg.1229"/>
<dbReference type="EMBL" id="LILC01000021">
    <property type="protein sequence ID" value="KOO43530.1"/>
    <property type="molecule type" value="Genomic_DNA"/>
</dbReference>
<comment type="caution">
    <text evidence="2">The sequence shown here is derived from an EMBL/GenBank/DDBJ whole genome shotgun (WGS) entry which is preliminary data.</text>
</comment>
<proteinExistence type="predicted"/>
<feature type="region of interest" description="Disordered" evidence="1">
    <location>
        <begin position="1"/>
        <end position="23"/>
    </location>
</feature>
<dbReference type="AlphaFoldDB" id="A0A0M0KXI9"/>
<feature type="compositionally biased region" description="Basic and acidic residues" evidence="1">
    <location>
        <begin position="1"/>
        <end position="18"/>
    </location>
</feature>
<dbReference type="Proteomes" id="UP000037558">
    <property type="component" value="Unassembled WGS sequence"/>
</dbReference>
<protein>
    <submittedName>
        <fullName evidence="2">Uncharacterized protein</fullName>
    </submittedName>
</protein>
<evidence type="ECO:0000313" key="2">
    <source>
        <dbReference type="EMBL" id="KOO43530.1"/>
    </source>
</evidence>
<accession>A0A0M0KXI9</accession>
<dbReference type="STRING" id="284581.AMD01_16090"/>
<keyword evidence="3" id="KW-1185">Reference proteome</keyword>
<gene>
    <name evidence="2" type="ORF">AMD01_16090</name>
</gene>
<sequence length="71" mass="8433">MFSKKKGNEHEGKNEKQRKVTGKIHLPKTHELWKQIQMVNLTVQDLGYLQKAQPFIKENITMNRFKESLHT</sequence>
<reference evidence="3" key="1">
    <citation type="submission" date="2015-08" db="EMBL/GenBank/DDBJ databases">
        <title>Fjat-14210 dsm16467.</title>
        <authorList>
            <person name="Liu B."/>
            <person name="Wang J."/>
            <person name="Zhu Y."/>
            <person name="Liu G."/>
            <person name="Chen Q."/>
            <person name="Chen Z."/>
            <person name="Lan J."/>
            <person name="Che J."/>
            <person name="Ge C."/>
            <person name="Shi H."/>
            <person name="Pan Z."/>
            <person name="Liu X."/>
        </authorList>
    </citation>
    <scope>NUCLEOTIDE SEQUENCE [LARGE SCALE GENOMIC DNA]</scope>
    <source>
        <strain evidence="3">DSM 16467</strain>
    </source>
</reference>
<name>A0A0M0KXI9_9BACI</name>
<dbReference type="RefSeq" id="WP_053402449.1">
    <property type="nucleotide sequence ID" value="NZ_JAUKEN010000001.1"/>
</dbReference>